<evidence type="ECO:0000313" key="2">
    <source>
        <dbReference type="EMBL" id="SHJ83917.1"/>
    </source>
</evidence>
<dbReference type="Pfam" id="PF13701">
    <property type="entry name" value="DDE_Tnp_1_4"/>
    <property type="match status" value="1"/>
</dbReference>
<evidence type="ECO:0000313" key="3">
    <source>
        <dbReference type="Proteomes" id="UP000184231"/>
    </source>
</evidence>
<feature type="domain" description="Transposase DDE" evidence="1">
    <location>
        <begin position="12"/>
        <end position="84"/>
    </location>
</feature>
<dbReference type="RefSeq" id="WP_178338913.1">
    <property type="nucleotide sequence ID" value="NZ_FQYX01000043.1"/>
</dbReference>
<dbReference type="AlphaFoldDB" id="A0A1M6MKC4"/>
<gene>
    <name evidence="2" type="ORF">SAMN04487911_14317</name>
</gene>
<keyword evidence="3" id="KW-1185">Reference proteome</keyword>
<evidence type="ECO:0000259" key="1">
    <source>
        <dbReference type="Pfam" id="PF13701"/>
    </source>
</evidence>
<dbReference type="InterPro" id="IPR025668">
    <property type="entry name" value="Tnp_DDE_dom"/>
</dbReference>
<proteinExistence type="predicted"/>
<reference evidence="2 3" key="1">
    <citation type="submission" date="2016-11" db="EMBL/GenBank/DDBJ databases">
        <authorList>
            <person name="Jaros S."/>
            <person name="Januszkiewicz K."/>
            <person name="Wedrychowicz H."/>
        </authorList>
    </citation>
    <scope>NUCLEOTIDE SEQUENCE [LARGE SCALE GENOMIC DNA]</scope>
    <source>
        <strain evidence="2 3">CGMCC 1.8863</strain>
    </source>
</reference>
<dbReference type="EMBL" id="FQYX01000043">
    <property type="protein sequence ID" value="SHJ83917.1"/>
    <property type="molecule type" value="Genomic_DNA"/>
</dbReference>
<protein>
    <submittedName>
        <fullName evidence="2">Transposase DDE domain group 1</fullName>
    </submittedName>
</protein>
<name>A0A1M6MKC4_9FLAO</name>
<dbReference type="Proteomes" id="UP000184231">
    <property type="component" value="Unassembled WGS sequence"/>
</dbReference>
<accession>A0A1M6MKC4</accession>
<organism evidence="2 3">
    <name type="scientific">Arenibacter nanhaiticus</name>
    <dbReference type="NCBI Taxonomy" id="558155"/>
    <lineage>
        <taxon>Bacteria</taxon>
        <taxon>Pseudomonadati</taxon>
        <taxon>Bacteroidota</taxon>
        <taxon>Flavobacteriia</taxon>
        <taxon>Flavobacteriales</taxon>
        <taxon>Flavobacteriaceae</taxon>
        <taxon>Arenibacter</taxon>
    </lineage>
</organism>
<feature type="non-terminal residue" evidence="2">
    <location>
        <position position="87"/>
    </location>
</feature>
<sequence>MSTKNTVFYRGKKSISVDFSAEEISSDGSLVLLEKKEREHKLIRYFSKFIPDSRNPILVTHTIEKLLKQRVFMLMQGYEDANDVFHL</sequence>